<sequence>MLPVPLPWLLIRIPIPILFLFWLLLSGPLEMQMQMKCLHQVRGGAEIMPLFRFVQTTPDKSRTTEDYGMQCGLRPELL</sequence>
<feature type="transmembrane region" description="Helical" evidence="1">
    <location>
        <begin position="6"/>
        <end position="25"/>
    </location>
</feature>
<evidence type="ECO:0000256" key="1">
    <source>
        <dbReference type="SAM" id="Phobius"/>
    </source>
</evidence>
<protein>
    <submittedName>
        <fullName evidence="2">HDC00360</fullName>
    </submittedName>
</protein>
<dbReference type="EMBL" id="BK003284">
    <property type="protein sequence ID" value="DAA03483.1"/>
    <property type="molecule type" value="Genomic_DNA"/>
</dbReference>
<keyword evidence="1" id="KW-0812">Transmembrane</keyword>
<gene>
    <name evidence="2" type="ORF">HDC00360</name>
</gene>
<reference evidence="2" key="1">
    <citation type="journal article" date="2003" name="Genome Biol.">
        <title>An integrated gene annotation and transcriptional profiling approach towards the full gene content of the Drosophila genome.</title>
        <authorList>
            <person name="Hild M."/>
            <person name="Beckmann B."/>
            <person name="Haas S.A."/>
            <person name="Koch B."/>
            <person name="Solovyev V."/>
            <person name="Busold C."/>
            <person name="Fellenberg K."/>
            <person name="Boutros M."/>
            <person name="Vingron M."/>
            <person name="Sauer F."/>
            <person name="Hoheisel J.D."/>
            <person name="Paro R."/>
        </authorList>
    </citation>
    <scope>NUCLEOTIDE SEQUENCE</scope>
</reference>
<organism evidence="2">
    <name type="scientific">Drosophila melanogaster</name>
    <name type="common">Fruit fly</name>
    <dbReference type="NCBI Taxonomy" id="7227"/>
    <lineage>
        <taxon>Eukaryota</taxon>
        <taxon>Metazoa</taxon>
        <taxon>Ecdysozoa</taxon>
        <taxon>Arthropoda</taxon>
        <taxon>Hexapoda</taxon>
        <taxon>Insecta</taxon>
        <taxon>Pterygota</taxon>
        <taxon>Neoptera</taxon>
        <taxon>Endopterygota</taxon>
        <taxon>Diptera</taxon>
        <taxon>Brachycera</taxon>
        <taxon>Muscomorpha</taxon>
        <taxon>Ephydroidea</taxon>
        <taxon>Drosophilidae</taxon>
        <taxon>Drosophila</taxon>
        <taxon>Sophophora</taxon>
    </lineage>
</organism>
<evidence type="ECO:0000313" key="2">
    <source>
        <dbReference type="EMBL" id="DAA03483.1"/>
    </source>
</evidence>
<keyword evidence="1" id="KW-0472">Membrane</keyword>
<name>Q6IHY2_DROME</name>
<proteinExistence type="predicted"/>
<keyword evidence="1" id="KW-1133">Transmembrane helix</keyword>
<accession>Q6IHY2</accession>
<dbReference type="AlphaFoldDB" id="Q6IHY2"/>